<name>A0A3M7RPF2_BRAPC</name>
<dbReference type="InterPro" id="IPR005303">
    <property type="entry name" value="MOCOS_middle"/>
</dbReference>
<evidence type="ECO:0000313" key="3">
    <source>
        <dbReference type="EMBL" id="RNA25421.1"/>
    </source>
</evidence>
<dbReference type="InterPro" id="IPR015422">
    <property type="entry name" value="PyrdxlP-dep_Trfase_small"/>
</dbReference>
<dbReference type="InterPro" id="IPR015424">
    <property type="entry name" value="PyrdxlP-dep_Trfase"/>
</dbReference>
<organism evidence="3 4">
    <name type="scientific">Brachionus plicatilis</name>
    <name type="common">Marine rotifer</name>
    <name type="synonym">Brachionus muelleri</name>
    <dbReference type="NCBI Taxonomy" id="10195"/>
    <lineage>
        <taxon>Eukaryota</taxon>
        <taxon>Metazoa</taxon>
        <taxon>Spiralia</taxon>
        <taxon>Gnathifera</taxon>
        <taxon>Rotifera</taxon>
        <taxon>Eurotatoria</taxon>
        <taxon>Monogononta</taxon>
        <taxon>Pseudotrocha</taxon>
        <taxon>Ploima</taxon>
        <taxon>Brachionidae</taxon>
        <taxon>Brachionus</taxon>
    </lineage>
</organism>
<dbReference type="GO" id="GO:0030151">
    <property type="term" value="F:molybdenum ion binding"/>
    <property type="evidence" value="ECO:0007669"/>
    <property type="project" value="InterPro"/>
</dbReference>
<dbReference type="Gene3D" id="3.40.640.10">
    <property type="entry name" value="Type I PLP-dependent aspartate aminotransferase-like (Major domain)"/>
    <property type="match status" value="1"/>
</dbReference>
<comment type="caution">
    <text evidence="3">The sequence shown here is derived from an EMBL/GenBank/DDBJ whole genome shotgun (WGS) entry which is preliminary data.</text>
</comment>
<dbReference type="SUPFAM" id="SSF141673">
    <property type="entry name" value="MOSC N-terminal domain-like"/>
    <property type="match status" value="1"/>
</dbReference>
<evidence type="ECO:0000256" key="1">
    <source>
        <dbReference type="ARBA" id="ARBA00023150"/>
    </source>
</evidence>
<protein>
    <submittedName>
        <fullName evidence="3">Molybdenum cofactor sulfurase</fullName>
    </submittedName>
</protein>
<dbReference type="OrthoDB" id="420046at2759"/>
<dbReference type="SUPFAM" id="SSF53383">
    <property type="entry name" value="PLP-dependent transferases"/>
    <property type="match status" value="1"/>
</dbReference>
<evidence type="ECO:0000259" key="2">
    <source>
        <dbReference type="PROSITE" id="PS51340"/>
    </source>
</evidence>
<feature type="domain" description="MOSC" evidence="2">
    <location>
        <begin position="648"/>
        <end position="839"/>
    </location>
</feature>
<dbReference type="EMBL" id="REGN01002928">
    <property type="protein sequence ID" value="RNA25421.1"/>
    <property type="molecule type" value="Genomic_DNA"/>
</dbReference>
<dbReference type="Pfam" id="PF03473">
    <property type="entry name" value="MOSC"/>
    <property type="match status" value="1"/>
</dbReference>
<dbReference type="Gene3D" id="3.90.1150.10">
    <property type="entry name" value="Aspartate Aminotransferase, domain 1"/>
    <property type="match status" value="1"/>
</dbReference>
<keyword evidence="1" id="KW-0501">Molybdenum cofactor biosynthesis</keyword>
<dbReference type="PANTHER" id="PTHR14237:SF80">
    <property type="entry name" value="MOLYBDENUM COFACTOR SULFURASE"/>
    <property type="match status" value="1"/>
</dbReference>
<dbReference type="GO" id="GO:0006777">
    <property type="term" value="P:Mo-molybdopterin cofactor biosynthetic process"/>
    <property type="evidence" value="ECO:0007669"/>
    <property type="project" value="UniProtKB-KW"/>
</dbReference>
<dbReference type="InterPro" id="IPR005302">
    <property type="entry name" value="MoCF_Sase_C"/>
</dbReference>
<dbReference type="Proteomes" id="UP000276133">
    <property type="component" value="Unassembled WGS sequence"/>
</dbReference>
<dbReference type="STRING" id="10195.A0A3M7RPF2"/>
<sequence>MEKSDLVLDYKSQIENLRSHSEQGEFNHLKNQIYLDYAANCVYPSSLIKQYYQKLTTHDESSGSWSLFSNPHSQSQSGLYTNLFVESTRQKILQLFNTNLNEYDVVFVQNATHGMKLLLESFNFGTIDPSQEKSKPCANPYFAYLNDNHTSVIGLRELVWSSNPGVEVHFLAESKSSECFFDSKLIENPYQNQQVMHSCPNNLLVIPAQSNFNGRRYSLDLIDKIKSKGINPQLKKENLFLCLDTASYTSTSFLNLNEIKADFLVVSFYKMFGFPTGIGALIIRKTEATKNCLSAKKYFGGGTVSMALIDKAQVCFKNCSLKQNGKSQIKIDNFHEFFEDGTISYLQIIGLNLAIEKFFQLTFGKGFMVIEEYVAELTEYCLAKLEVLKHYNGTKMVEIYRKDRLDLNYGPIIAFNLKNSSGKYIGYNLVNSLAQENRIHLRTGCFCNIGACQLFLTHLKDSKDFLENFEEHGHKCGDYIDLIDGKPTGAIRISFGYASTKCDIDYFLKFLQDNFVETKAQNFDQVNIKSGYLGKQFMTITQIFIYPIKSCRAMKIEDSWPLIKDFGLKYDRNFVIVDNDGIVLTQKRCPNLTRLQPYIDLGKQKMTLSHLSASFSLELNTNFDKTIVFANKIAGYDMGDEVSEWLTKVLNFSDTCRLLKIAESVEKASYANKAEFLLISENSIRVLRRFLVENLEENIKNKIGEIGFVKIDNFLLLQFRPNLIVSIDENTSGDFSEEFWTDIKILNKNITFKSVNNCTRCQMININQSEDNDSKNNDSTDYSFLCNSLLKQVNKFKSNSKFGIYLAQSENNAEIQFGDFSDNFEKKSAIGLGDIGVANFKK</sequence>
<dbReference type="GO" id="GO:0003824">
    <property type="term" value="F:catalytic activity"/>
    <property type="evidence" value="ECO:0007669"/>
    <property type="project" value="InterPro"/>
</dbReference>
<gene>
    <name evidence="3" type="ORF">BpHYR1_052095</name>
</gene>
<reference evidence="3 4" key="1">
    <citation type="journal article" date="2018" name="Sci. Rep.">
        <title>Genomic signatures of local adaptation to the degree of environmental predictability in rotifers.</title>
        <authorList>
            <person name="Franch-Gras L."/>
            <person name="Hahn C."/>
            <person name="Garcia-Roger E.M."/>
            <person name="Carmona M.J."/>
            <person name="Serra M."/>
            <person name="Gomez A."/>
        </authorList>
    </citation>
    <scope>NUCLEOTIDE SEQUENCE [LARGE SCALE GENOMIC DNA]</scope>
    <source>
        <strain evidence="3">HYR1</strain>
    </source>
</reference>
<dbReference type="GO" id="GO:0030170">
    <property type="term" value="F:pyridoxal phosphate binding"/>
    <property type="evidence" value="ECO:0007669"/>
    <property type="project" value="InterPro"/>
</dbReference>
<dbReference type="Pfam" id="PF03476">
    <property type="entry name" value="MOSC_N"/>
    <property type="match status" value="1"/>
</dbReference>
<dbReference type="InterPro" id="IPR015421">
    <property type="entry name" value="PyrdxlP-dep_Trfase_major"/>
</dbReference>
<dbReference type="PROSITE" id="PS51340">
    <property type="entry name" value="MOSC"/>
    <property type="match status" value="1"/>
</dbReference>
<evidence type="ECO:0000313" key="4">
    <source>
        <dbReference type="Proteomes" id="UP000276133"/>
    </source>
</evidence>
<keyword evidence="4" id="KW-1185">Reference proteome</keyword>
<dbReference type="PANTHER" id="PTHR14237">
    <property type="entry name" value="MOLYBDOPTERIN COFACTOR SULFURASE MOSC"/>
    <property type="match status" value="1"/>
</dbReference>
<proteinExistence type="predicted"/>
<dbReference type="Pfam" id="PF00266">
    <property type="entry name" value="Aminotran_5"/>
    <property type="match status" value="1"/>
</dbReference>
<dbReference type="AlphaFoldDB" id="A0A3M7RPF2"/>
<dbReference type="InterPro" id="IPR000192">
    <property type="entry name" value="Aminotrans_V_dom"/>
</dbReference>
<accession>A0A3M7RPF2</accession>